<reference evidence="8" key="1">
    <citation type="submission" date="2020-09" db="EMBL/GenBank/DDBJ databases">
        <title>Leviviricetes taxonomy.</title>
        <authorList>
            <person name="Stockdale S.R."/>
            <person name="Callanan J."/>
            <person name="Adriaenssens E.M."/>
            <person name="Kuhn J.H."/>
            <person name="Rumnieks J."/>
            <person name="Shkoporov A."/>
            <person name="Draper L.A."/>
            <person name="Ross P."/>
            <person name="Hill C."/>
        </authorList>
    </citation>
    <scope>NUCLEOTIDE SEQUENCE</scope>
</reference>
<dbReference type="GeneID" id="80397141"/>
<dbReference type="EMBL" id="BK013373">
    <property type="protein sequence ID" value="DAD49895.1"/>
    <property type="molecule type" value="Genomic_RNA"/>
</dbReference>
<keyword evidence="4" id="KW-0946">Virion</keyword>
<comment type="subcellular location">
    <subcellularLocation>
        <location evidence="1">Virion</location>
    </subcellularLocation>
</comment>
<dbReference type="GO" id="GO:0044423">
    <property type="term" value="C:virion component"/>
    <property type="evidence" value="ECO:0007669"/>
    <property type="project" value="UniProtKB-KW"/>
</dbReference>
<accession>A0A8S5KXS1</accession>
<comment type="similarity">
    <text evidence="7">Belongs to the Leviviricetes maturation protein family.</text>
</comment>
<dbReference type="Pfam" id="PF03863">
    <property type="entry name" value="Phage_mat-A"/>
    <property type="match status" value="1"/>
</dbReference>
<dbReference type="InterPro" id="IPR005563">
    <property type="entry name" value="A_protein"/>
</dbReference>
<dbReference type="RefSeq" id="YP_010768913.1">
    <property type="nucleotide sequence ID" value="NC_073825.1"/>
</dbReference>
<evidence type="ECO:0000313" key="9">
    <source>
        <dbReference type="Proteomes" id="UP000678724"/>
    </source>
</evidence>
<sequence>MNKSVQRKVILTARATNEMENPPTRTTSTQSSVLTWTDVRAGTGVPAYRDKIASLQDASSSYVRSDVVNFNPGNFNALVVWDGSTALVKNIRKEAYRGNTMITSLPPAPVGTYATVDSQALSQFYNDCSAALAPFKGGVLAGELKETLGMIRRPASSLRDGFAKYLNRAYRAKQRHGRRAIKEIANLYMEGTFGWMPLLASIRGAVDAYKNLVHKFETARAFGKASDRGTKSFTTTNLTALNAIKVIVQAANFTTWSAVYKGVVKAQLDGIRGENASRVAYLSGFDLRDFAPTLWELMPLSWAADYFANISGILNSPHALTSEWVWRSRAITGRVSYEASASLDVAYAKQQLGSKYRFHTFSASNAKWLRTTYERSFPQLGLPTVTFGIPNSPWKWANLLGLMTQRINSSK</sequence>
<proteinExistence type="inferred from homology"/>
<evidence type="ECO:0000256" key="4">
    <source>
        <dbReference type="ARBA" id="ARBA00022844"/>
    </source>
</evidence>
<keyword evidence="6" id="KW-1160">Virus entry into host cell</keyword>
<organism evidence="8 9">
    <name type="scientific">ssRNA phage ESE018</name>
    <dbReference type="NCBI Taxonomy" id="2786001"/>
    <lineage>
        <taxon>Viruses</taxon>
        <taxon>Riboviria</taxon>
        <taxon>Orthornavirae</taxon>
        <taxon>Lenarviricota</taxon>
        <taxon>Leviviricetes</taxon>
        <taxon>Norzivirales</taxon>
        <taxon>Atkinsviridae</taxon>
        <taxon>Aldormivirus</taxon>
        <taxon>Aldormivirus defluviicola</taxon>
        <taxon>Qeihnovirus defluviicola</taxon>
    </lineage>
</organism>
<evidence type="ECO:0000256" key="5">
    <source>
        <dbReference type="ARBA" id="ARBA00023104"/>
    </source>
</evidence>
<keyword evidence="2" id="KW-0945">Host-virus interaction</keyword>
<protein>
    <submittedName>
        <fullName evidence="8">Maturation protein</fullName>
    </submittedName>
</protein>
<keyword evidence="5" id="KW-1175">Viral attachment to host cell pilus</keyword>
<dbReference type="GO" id="GO:0039666">
    <property type="term" value="P:virion attachment to host cell pilus"/>
    <property type="evidence" value="ECO:0007669"/>
    <property type="project" value="UniProtKB-KW"/>
</dbReference>
<gene>
    <name evidence="8" type="primary">ESE018_1</name>
</gene>
<name>A0A8S5KXS1_9VIRU</name>
<keyword evidence="9" id="KW-1185">Reference proteome</keyword>
<evidence type="ECO:0000256" key="3">
    <source>
        <dbReference type="ARBA" id="ARBA00022804"/>
    </source>
</evidence>
<evidence type="ECO:0000313" key="8">
    <source>
        <dbReference type="EMBL" id="DAD49895.1"/>
    </source>
</evidence>
<evidence type="ECO:0000256" key="2">
    <source>
        <dbReference type="ARBA" id="ARBA00022581"/>
    </source>
</evidence>
<keyword evidence="3" id="KW-1161">Viral attachment to host cell</keyword>
<dbReference type="Proteomes" id="UP000678724">
    <property type="component" value="Segment"/>
</dbReference>
<evidence type="ECO:0000256" key="1">
    <source>
        <dbReference type="ARBA" id="ARBA00004328"/>
    </source>
</evidence>
<evidence type="ECO:0000256" key="7">
    <source>
        <dbReference type="ARBA" id="ARBA00035110"/>
    </source>
</evidence>
<evidence type="ECO:0000256" key="6">
    <source>
        <dbReference type="ARBA" id="ARBA00023296"/>
    </source>
</evidence>
<dbReference type="KEGG" id="vg:80397141"/>